<evidence type="ECO:0000259" key="4">
    <source>
        <dbReference type="Pfam" id="PF02872"/>
    </source>
</evidence>
<dbReference type="PANTHER" id="PTHR11575:SF24">
    <property type="entry name" value="5'-NUCLEOTIDASE"/>
    <property type="match status" value="1"/>
</dbReference>
<dbReference type="SUPFAM" id="SSF56300">
    <property type="entry name" value="Metallo-dependent phosphatases"/>
    <property type="match status" value="1"/>
</dbReference>
<organism evidence="5 6">
    <name type="scientific">Rasiella rasia</name>
    <dbReference type="NCBI Taxonomy" id="2744027"/>
    <lineage>
        <taxon>Bacteria</taxon>
        <taxon>Pseudomonadati</taxon>
        <taxon>Bacteroidota</taxon>
        <taxon>Flavobacteriia</taxon>
        <taxon>Flavobacteriales</taxon>
        <taxon>Flavobacteriaceae</taxon>
        <taxon>Rasiella</taxon>
    </lineage>
</organism>
<accession>A0A6G6GQY3</accession>
<evidence type="ECO:0000256" key="2">
    <source>
        <dbReference type="RuleBase" id="RU362119"/>
    </source>
</evidence>
<dbReference type="PRINTS" id="PR01607">
    <property type="entry name" value="APYRASEFAMLY"/>
</dbReference>
<dbReference type="KEGG" id="mgel:G5B37_04880"/>
<keyword evidence="2" id="KW-0378">Hydrolase</keyword>
<dbReference type="GO" id="GO:0008768">
    <property type="term" value="F:UDP-sugar diphosphatase activity"/>
    <property type="evidence" value="ECO:0007669"/>
    <property type="project" value="TreeGrafter"/>
</dbReference>
<dbReference type="EMBL" id="CP049057">
    <property type="protein sequence ID" value="QIE60870.1"/>
    <property type="molecule type" value="Genomic_DNA"/>
</dbReference>
<dbReference type="PANTHER" id="PTHR11575">
    <property type="entry name" value="5'-NUCLEOTIDASE-RELATED"/>
    <property type="match status" value="1"/>
</dbReference>
<dbReference type="Gene3D" id="3.90.780.10">
    <property type="entry name" value="5'-Nucleotidase, C-terminal domain"/>
    <property type="match status" value="1"/>
</dbReference>
<dbReference type="GO" id="GO:0030288">
    <property type="term" value="C:outer membrane-bounded periplasmic space"/>
    <property type="evidence" value="ECO:0007669"/>
    <property type="project" value="TreeGrafter"/>
</dbReference>
<proteinExistence type="inferred from homology"/>
<comment type="similarity">
    <text evidence="2">Belongs to the 5'-nucleotidase family.</text>
</comment>
<feature type="domain" description="Calcineurin-like phosphoesterase" evidence="3">
    <location>
        <begin position="24"/>
        <end position="243"/>
    </location>
</feature>
<dbReference type="Pfam" id="PF02872">
    <property type="entry name" value="5_nucleotid_C"/>
    <property type="match status" value="1"/>
</dbReference>
<name>A0A6G6GQY3_9FLAO</name>
<dbReference type="InterPro" id="IPR036907">
    <property type="entry name" value="5'-Nucleotdase_C_sf"/>
</dbReference>
<feature type="domain" description="5'-Nucleotidase C-terminal" evidence="4">
    <location>
        <begin position="323"/>
        <end position="462"/>
    </location>
</feature>
<keyword evidence="6" id="KW-1185">Reference proteome</keyword>
<gene>
    <name evidence="5" type="ORF">G5B37_04880</name>
</gene>
<dbReference type="GO" id="GO:0009166">
    <property type="term" value="P:nucleotide catabolic process"/>
    <property type="evidence" value="ECO:0007669"/>
    <property type="project" value="InterPro"/>
</dbReference>
<dbReference type="GO" id="GO:0000166">
    <property type="term" value="F:nucleotide binding"/>
    <property type="evidence" value="ECO:0007669"/>
    <property type="project" value="UniProtKB-KW"/>
</dbReference>
<evidence type="ECO:0000259" key="3">
    <source>
        <dbReference type="Pfam" id="PF00149"/>
    </source>
</evidence>
<keyword evidence="1" id="KW-0732">Signal</keyword>
<dbReference type="Gene3D" id="3.60.21.10">
    <property type="match status" value="1"/>
</dbReference>
<dbReference type="SUPFAM" id="SSF55816">
    <property type="entry name" value="5'-nucleotidase (syn. UDP-sugar hydrolase), C-terminal domain"/>
    <property type="match status" value="1"/>
</dbReference>
<dbReference type="InterPro" id="IPR029052">
    <property type="entry name" value="Metallo-depent_PP-like"/>
</dbReference>
<dbReference type="Proteomes" id="UP000505306">
    <property type="component" value="Chromosome"/>
</dbReference>
<sequence length="501" mass="55187">MLVFSGCKTTKEVAATNADEVEFTIVQLNDVYEIAPLSGGKFGGLARVANVVDSLRNENANTFLVMAGDFLNPSLLGTVKVNGERVRGRHMIEVMNAMKFDLATFGNHEFDLSEEDLQKRLNESEFAWTSANVFQNTEEGPRSFQIIKGADTTRVPEVFQFQIKRADTVAASVGILSVTLDSNPQDYVYYSDYLLEAKTAFVTLKAKKSDLIFGLTHVDVLQDIALAKSLPELQFIMGGHEHDAMLVPVDNAIIAKADANAKTAYIHKFVYNLKTKKLVIDSHLMPITDMVASSPSVAKVVDKWSAILDEKIREVIANPSEVIYSANVPLDGTDKANRSTQTNLGQIVTKGMAAAYPDEIDLVFVNGGSFRLDDMLNNDVTSVDIFRVLPFGGSVVKVKLKGSLLKKVLDYGQSQAGTGAYLHRMYVTKATDNGPWLFKGNPIEDTNTYTVATSDFLLKGFDIPFLTPENEGIVEIHEPTESEVAYDIRKAVILYLKSLKK</sequence>
<dbReference type="InterPro" id="IPR006179">
    <property type="entry name" value="5_nucleotidase/apyrase"/>
</dbReference>
<keyword evidence="2" id="KW-0547">Nucleotide-binding</keyword>
<dbReference type="AlphaFoldDB" id="A0A6G6GQY3"/>
<dbReference type="InterPro" id="IPR004843">
    <property type="entry name" value="Calcineurin-like_PHP"/>
</dbReference>
<evidence type="ECO:0000313" key="5">
    <source>
        <dbReference type="EMBL" id="QIE60870.1"/>
    </source>
</evidence>
<reference evidence="5 6" key="1">
    <citation type="submission" date="2020-02" db="EMBL/GenBank/DDBJ databases">
        <title>Complete genome sequence of Flavobacteriaceae bacterium.</title>
        <authorList>
            <person name="Kim S.-J."/>
            <person name="Kim Y.-S."/>
            <person name="Kim K.-H."/>
        </authorList>
    </citation>
    <scope>NUCLEOTIDE SEQUENCE [LARGE SCALE GENOMIC DNA]</scope>
    <source>
        <strain evidence="5 6">RR4-40</strain>
    </source>
</reference>
<dbReference type="InterPro" id="IPR008334">
    <property type="entry name" value="5'-Nucleotdase_C"/>
</dbReference>
<dbReference type="Pfam" id="PF00149">
    <property type="entry name" value="Metallophos"/>
    <property type="match status" value="1"/>
</dbReference>
<evidence type="ECO:0000256" key="1">
    <source>
        <dbReference type="ARBA" id="ARBA00022729"/>
    </source>
</evidence>
<protein>
    <submittedName>
        <fullName evidence="5">Bifunctional metallophosphatase/5'-nucleotidase</fullName>
    </submittedName>
</protein>
<dbReference type="GO" id="GO:0008253">
    <property type="term" value="F:5'-nucleotidase activity"/>
    <property type="evidence" value="ECO:0007669"/>
    <property type="project" value="TreeGrafter"/>
</dbReference>
<evidence type="ECO:0000313" key="6">
    <source>
        <dbReference type="Proteomes" id="UP000505306"/>
    </source>
</evidence>